<feature type="region of interest" description="Disordered" evidence="1">
    <location>
        <begin position="1"/>
        <end position="23"/>
    </location>
</feature>
<protein>
    <submittedName>
        <fullName evidence="2">Uncharacterized protein</fullName>
    </submittedName>
</protein>
<reference evidence="3" key="1">
    <citation type="submission" date="2010-12" db="EMBL/GenBank/DDBJ databases">
        <title>Complete sequence of Variovorax paradoxus EPS.</title>
        <authorList>
            <consortium name="US DOE Joint Genome Institute"/>
            <person name="Lucas S."/>
            <person name="Copeland A."/>
            <person name="Lapidus A."/>
            <person name="Cheng J.-F."/>
            <person name="Goodwin L."/>
            <person name="Pitluck S."/>
            <person name="Teshima H."/>
            <person name="Detter J.C."/>
            <person name="Han C."/>
            <person name="Tapia R."/>
            <person name="Land M."/>
            <person name="Hauser L."/>
            <person name="Kyrpides N."/>
            <person name="Ivanova N."/>
            <person name="Ovchinnikova G."/>
            <person name="Orwin P."/>
            <person name="Han J.-I.G."/>
            <person name="Woyke T."/>
        </authorList>
    </citation>
    <scope>NUCLEOTIDE SEQUENCE [LARGE SCALE GENOMIC DNA]</scope>
    <source>
        <strain evidence="3">EPS</strain>
    </source>
</reference>
<dbReference type="HOGENOM" id="CLU_186992_0_0_4"/>
<name>E6VAN2_VARPE</name>
<dbReference type="AlphaFoldDB" id="E6VAN2"/>
<dbReference type="EMBL" id="CP002417">
    <property type="protein sequence ID" value="ADU35142.1"/>
    <property type="molecule type" value="Genomic_DNA"/>
</dbReference>
<dbReference type="STRING" id="595537.Varpa_0924"/>
<sequence length="92" mass="10259">MTRTTHHTSNDEYEHQHDSDPMHTALVEHALGIHRNIAACHAHIARGDGAHALTAALMLPCYRAEFRKLVQSLSFAQESELRTALEALHEPA</sequence>
<gene>
    <name evidence="2" type="ordered locus">Varpa_0924</name>
</gene>
<proteinExistence type="predicted"/>
<organism evidence="2 3">
    <name type="scientific">Variovorax paradoxus (strain EPS)</name>
    <dbReference type="NCBI Taxonomy" id="595537"/>
    <lineage>
        <taxon>Bacteria</taxon>
        <taxon>Pseudomonadati</taxon>
        <taxon>Pseudomonadota</taxon>
        <taxon>Betaproteobacteria</taxon>
        <taxon>Burkholderiales</taxon>
        <taxon>Comamonadaceae</taxon>
        <taxon>Variovorax</taxon>
    </lineage>
</organism>
<accession>E6VAN2</accession>
<evidence type="ECO:0000313" key="2">
    <source>
        <dbReference type="EMBL" id="ADU35142.1"/>
    </source>
</evidence>
<dbReference type="KEGG" id="vpe:Varpa_0924"/>
<dbReference type="Proteomes" id="UP000008917">
    <property type="component" value="Chromosome"/>
</dbReference>
<evidence type="ECO:0000256" key="1">
    <source>
        <dbReference type="SAM" id="MobiDB-lite"/>
    </source>
</evidence>
<feature type="compositionally biased region" description="Basic and acidic residues" evidence="1">
    <location>
        <begin position="8"/>
        <end position="21"/>
    </location>
</feature>
<reference evidence="2 3" key="2">
    <citation type="journal article" date="2013" name="Genome Announc.">
        <title>Genome of the Root-Associated Plant Growth-Promoting Bacterium Variovorax paradoxus Strain EPS.</title>
        <authorList>
            <person name="Han J.I."/>
            <person name="Spain J.C."/>
            <person name="Leadbetter J.R."/>
            <person name="Ovchinnikova G."/>
            <person name="Goodwin L.A."/>
            <person name="Han C.S."/>
            <person name="Woyke T."/>
            <person name="Davenport K.W."/>
            <person name="Orwin P.M."/>
        </authorList>
    </citation>
    <scope>NUCLEOTIDE SEQUENCE [LARGE SCALE GENOMIC DNA]</scope>
    <source>
        <strain evidence="2 3">EPS</strain>
    </source>
</reference>
<evidence type="ECO:0000313" key="3">
    <source>
        <dbReference type="Proteomes" id="UP000008917"/>
    </source>
</evidence>
<dbReference type="RefSeq" id="WP_013539387.1">
    <property type="nucleotide sequence ID" value="NC_014931.1"/>
</dbReference>